<protein>
    <submittedName>
        <fullName evidence="1">Uncharacterized protein</fullName>
    </submittedName>
</protein>
<accession>A0A7S3JXI4</accession>
<reference evidence="1" key="1">
    <citation type="submission" date="2021-01" db="EMBL/GenBank/DDBJ databases">
        <authorList>
            <person name="Corre E."/>
            <person name="Pelletier E."/>
            <person name="Niang G."/>
            <person name="Scheremetjew M."/>
            <person name="Finn R."/>
            <person name="Kale V."/>
            <person name="Holt S."/>
            <person name="Cochrane G."/>
            <person name="Meng A."/>
            <person name="Brown T."/>
            <person name="Cohen L."/>
        </authorList>
    </citation>
    <scope>NUCLEOTIDE SEQUENCE</scope>
    <source>
        <strain evidence="1">CCMP1510</strain>
    </source>
</reference>
<evidence type="ECO:0000313" key="1">
    <source>
        <dbReference type="EMBL" id="CAE0366684.1"/>
    </source>
</evidence>
<organism evidence="1">
    <name type="scientific">Aureoumbra lagunensis</name>
    <dbReference type="NCBI Taxonomy" id="44058"/>
    <lineage>
        <taxon>Eukaryota</taxon>
        <taxon>Sar</taxon>
        <taxon>Stramenopiles</taxon>
        <taxon>Ochrophyta</taxon>
        <taxon>Pelagophyceae</taxon>
        <taxon>Pelagomonadales</taxon>
        <taxon>Aureoumbra</taxon>
    </lineage>
</organism>
<name>A0A7S3JXI4_9STRA</name>
<sequence>MTLLKRFYKNDDNDDRSFDNTDDGRQAVAQVAATENSAEDKFMRDRMRHEAENSMVVPSTCAHPYTHMENHDYSLVVYDRFYSFCYGDSSRFADAQESGFVW</sequence>
<proteinExistence type="predicted"/>
<gene>
    <name evidence="1" type="ORF">ALAG00032_LOCUS7432</name>
</gene>
<dbReference type="AlphaFoldDB" id="A0A7S3JXI4"/>
<dbReference type="EMBL" id="HBIJ01010856">
    <property type="protein sequence ID" value="CAE0366684.1"/>
    <property type="molecule type" value="Transcribed_RNA"/>
</dbReference>